<feature type="compositionally biased region" description="Polar residues" evidence="1">
    <location>
        <begin position="153"/>
        <end position="171"/>
    </location>
</feature>
<feature type="region of interest" description="Disordered" evidence="1">
    <location>
        <begin position="133"/>
        <end position="240"/>
    </location>
</feature>
<dbReference type="EMBL" id="CAJOBO010000711">
    <property type="protein sequence ID" value="CAF4276797.1"/>
    <property type="molecule type" value="Genomic_DNA"/>
</dbReference>
<sequence length="292" mass="32379">MAWWAFSSCTTLLGVLESDLYLGKQSTRTLFSIDSINARTIRGHAHFTTEDEILLLPGAYFGCLTFRLTSSEHRTKTVSMFIKLPPVADCLQYVQDSKYLIARERCEFISRLLNNNVAAARDSSNVDYDVTKLGTRQQQSQKRSKETVVAPTVFSSTPTSTHTPRAQKNVISSTKTTLLSSGTKKSASSSQSSSDESSQSPPLKKQKNKNNKLIKKQKQQHVLKTTTEQGAPAPHLRSIPILSRLRVRPNDHTAGVSSSYSTSLSEPGLIATISKNKQTARVKKRQHSSKHK</sequence>
<evidence type="ECO:0000256" key="2">
    <source>
        <dbReference type="SAM" id="SignalP"/>
    </source>
</evidence>
<organism evidence="3 5">
    <name type="scientific">Rotaria socialis</name>
    <dbReference type="NCBI Taxonomy" id="392032"/>
    <lineage>
        <taxon>Eukaryota</taxon>
        <taxon>Metazoa</taxon>
        <taxon>Spiralia</taxon>
        <taxon>Gnathifera</taxon>
        <taxon>Rotifera</taxon>
        <taxon>Eurotatoria</taxon>
        <taxon>Bdelloidea</taxon>
        <taxon>Philodinida</taxon>
        <taxon>Philodinidae</taxon>
        <taxon>Rotaria</taxon>
    </lineage>
</organism>
<gene>
    <name evidence="4" type="ORF">HFQ381_LOCUS12021</name>
    <name evidence="3" type="ORF">LUA448_LOCUS1270</name>
</gene>
<reference evidence="3" key="1">
    <citation type="submission" date="2021-02" db="EMBL/GenBank/DDBJ databases">
        <authorList>
            <person name="Nowell W R."/>
        </authorList>
    </citation>
    <scope>NUCLEOTIDE SEQUENCE</scope>
</reference>
<feature type="chain" id="PRO_5036231904" evidence="2">
    <location>
        <begin position="19"/>
        <end position="292"/>
    </location>
</feature>
<dbReference type="Proteomes" id="UP000663833">
    <property type="component" value="Unassembled WGS sequence"/>
</dbReference>
<protein>
    <submittedName>
        <fullName evidence="3">Uncharacterized protein</fullName>
    </submittedName>
</protein>
<evidence type="ECO:0000313" key="3">
    <source>
        <dbReference type="EMBL" id="CAF3186229.1"/>
    </source>
</evidence>
<accession>A0A817Q3G6</accession>
<comment type="caution">
    <text evidence="3">The sequence shown here is derived from an EMBL/GenBank/DDBJ whole genome shotgun (WGS) entry which is preliminary data.</text>
</comment>
<feature type="compositionally biased region" description="Low complexity" evidence="1">
    <location>
        <begin position="172"/>
        <end position="200"/>
    </location>
</feature>
<keyword evidence="2" id="KW-0732">Signal</keyword>
<dbReference type="Proteomes" id="UP000663851">
    <property type="component" value="Unassembled WGS sequence"/>
</dbReference>
<evidence type="ECO:0000313" key="4">
    <source>
        <dbReference type="EMBL" id="CAF4276797.1"/>
    </source>
</evidence>
<dbReference type="AlphaFoldDB" id="A0A817Q3G6"/>
<proteinExistence type="predicted"/>
<dbReference type="EMBL" id="CAJNYD010000033">
    <property type="protein sequence ID" value="CAF3186229.1"/>
    <property type="molecule type" value="Genomic_DNA"/>
</dbReference>
<evidence type="ECO:0000313" key="5">
    <source>
        <dbReference type="Proteomes" id="UP000663833"/>
    </source>
</evidence>
<feature type="compositionally biased region" description="Basic residues" evidence="1">
    <location>
        <begin position="204"/>
        <end position="221"/>
    </location>
</feature>
<evidence type="ECO:0000256" key="1">
    <source>
        <dbReference type="SAM" id="MobiDB-lite"/>
    </source>
</evidence>
<feature type="signal peptide" evidence="2">
    <location>
        <begin position="1"/>
        <end position="18"/>
    </location>
</feature>
<name>A0A817Q3G6_9BILA</name>